<dbReference type="AlphaFoldDB" id="A0A6I8MCN1"/>
<protein>
    <submittedName>
        <fullName evidence="4">Uncharacterized protein</fullName>
    </submittedName>
</protein>
<dbReference type="Proteomes" id="UP000423525">
    <property type="component" value="Chromosome"/>
</dbReference>
<evidence type="ECO:0000256" key="1">
    <source>
        <dbReference type="SAM" id="MobiDB-lite"/>
    </source>
</evidence>
<evidence type="ECO:0000256" key="2">
    <source>
        <dbReference type="SAM" id="Phobius"/>
    </source>
</evidence>
<evidence type="ECO:0000313" key="6">
    <source>
        <dbReference type="Proteomes" id="UP001265983"/>
    </source>
</evidence>
<dbReference type="EMBL" id="LR738855">
    <property type="protein sequence ID" value="VZH85729.1"/>
    <property type="molecule type" value="Genomic_DNA"/>
</dbReference>
<feature type="compositionally biased region" description="Basic and acidic residues" evidence="1">
    <location>
        <begin position="12"/>
        <end position="21"/>
    </location>
</feature>
<name>A0A6I8MCN1_9CORY</name>
<evidence type="ECO:0000313" key="4">
    <source>
        <dbReference type="EMBL" id="VZH85729.1"/>
    </source>
</evidence>
<gene>
    <name evidence="4" type="ORF">FRC0190_01670</name>
    <name evidence="3" type="ORF">P8T80_08725</name>
</gene>
<feature type="transmembrane region" description="Helical" evidence="2">
    <location>
        <begin position="67"/>
        <end position="87"/>
    </location>
</feature>
<keyword evidence="2" id="KW-0812">Transmembrane</keyword>
<feature type="transmembrane region" description="Helical" evidence="2">
    <location>
        <begin position="99"/>
        <end position="117"/>
    </location>
</feature>
<keyword evidence="2" id="KW-1133">Transmembrane helix</keyword>
<keyword evidence="6" id="KW-1185">Reference proteome</keyword>
<reference evidence="4 5" key="1">
    <citation type="submission" date="2019-11" db="EMBL/GenBank/DDBJ databases">
        <authorList>
            <person name="Brisse S."/>
        </authorList>
    </citation>
    <scope>NUCLEOTIDE SEQUENCE [LARGE SCALE GENOMIC DNA]</scope>
    <source>
        <strain evidence="4">FRC0190</strain>
    </source>
</reference>
<dbReference type="RefSeq" id="WP_232053133.1">
    <property type="nucleotide sequence ID" value="NZ_CP168248.1"/>
</dbReference>
<accession>A0A6I8MCN1</accession>
<evidence type="ECO:0000313" key="3">
    <source>
        <dbReference type="EMBL" id="MDT9411462.1"/>
    </source>
</evidence>
<dbReference type="KEGG" id="crf:FRC0190_01670"/>
<evidence type="ECO:0000313" key="5">
    <source>
        <dbReference type="Proteomes" id="UP000423525"/>
    </source>
</evidence>
<reference evidence="3 6" key="2">
    <citation type="submission" date="2023-03" db="EMBL/GenBank/DDBJ databases">
        <title>Whole genome sequence of the first Corynebacterium rouxii strains isolated in Brazil: a recent member of Corynebacterium diphtheriae complex.</title>
        <authorList>
            <person name="Vieira V."/>
            <person name="Ramos J.N."/>
            <person name="Araujo M.R.B."/>
            <person name="Baio P.V."/>
            <person name="Sant'Anna L.O."/>
            <person name="Veras J.F.C."/>
            <person name="Vieira E.M.D."/>
            <person name="Sousa M.A.B."/>
            <person name="Camargo C.H."/>
            <person name="Sacchi C.T."/>
            <person name="Campos K.R."/>
            <person name="Santos M.B.N."/>
            <person name="Bokermann S."/>
            <person name="Alvim L.B."/>
            <person name="Santos L.S."/>
            <person name="Mattos-Guaraldi A.L."/>
        </authorList>
    </citation>
    <scope>NUCLEOTIDE SEQUENCE [LARGE SCALE GENOMIC DNA]</scope>
    <source>
        <strain evidence="3 6">70862</strain>
    </source>
</reference>
<sequence length="125" mass="13847">MSEQEEAASRQVDNEPAKSRAEPPAIHEGGEDSPLFGEKELTTSTTSDELSLDDKRKNYQLSKGMELVLLCVFLIFLLAIVSVFPWAQKSEVIPTAVDTLKLITTTVVGFVFGSHWFSQKKDGDK</sequence>
<dbReference type="EMBL" id="JARUHM010000010">
    <property type="protein sequence ID" value="MDT9411462.1"/>
    <property type="molecule type" value="Genomic_DNA"/>
</dbReference>
<organism evidence="4 5">
    <name type="scientific">Corynebacterium rouxii</name>
    <dbReference type="NCBI Taxonomy" id="2719119"/>
    <lineage>
        <taxon>Bacteria</taxon>
        <taxon>Bacillati</taxon>
        <taxon>Actinomycetota</taxon>
        <taxon>Actinomycetes</taxon>
        <taxon>Mycobacteriales</taxon>
        <taxon>Corynebacteriaceae</taxon>
        <taxon>Corynebacterium</taxon>
    </lineage>
</organism>
<feature type="region of interest" description="Disordered" evidence="1">
    <location>
        <begin position="1"/>
        <end position="49"/>
    </location>
</feature>
<proteinExistence type="predicted"/>
<dbReference type="Proteomes" id="UP001265983">
    <property type="component" value="Unassembled WGS sequence"/>
</dbReference>
<keyword evidence="2" id="KW-0472">Membrane</keyword>